<keyword evidence="3" id="KW-1185">Reference proteome</keyword>
<evidence type="ECO:0000256" key="1">
    <source>
        <dbReference type="SAM" id="SignalP"/>
    </source>
</evidence>
<dbReference type="GO" id="GO:0006508">
    <property type="term" value="P:proteolysis"/>
    <property type="evidence" value="ECO:0007669"/>
    <property type="project" value="InterPro"/>
</dbReference>
<organism evidence="2 3">
    <name type="scientific">[Torrubiella] hemipterigena</name>
    <dbReference type="NCBI Taxonomy" id="1531966"/>
    <lineage>
        <taxon>Eukaryota</taxon>
        <taxon>Fungi</taxon>
        <taxon>Dikarya</taxon>
        <taxon>Ascomycota</taxon>
        <taxon>Pezizomycotina</taxon>
        <taxon>Sordariomycetes</taxon>
        <taxon>Hypocreomycetidae</taxon>
        <taxon>Hypocreales</taxon>
        <taxon>Clavicipitaceae</taxon>
        <taxon>Clavicipitaceae incertae sedis</taxon>
        <taxon>'Torrubiella' clade</taxon>
    </lineage>
</organism>
<dbReference type="Pfam" id="PF02102">
    <property type="entry name" value="Peptidase_M35"/>
    <property type="match status" value="1"/>
</dbReference>
<dbReference type="InterPro" id="IPR024079">
    <property type="entry name" value="MetalloPept_cat_dom_sf"/>
</dbReference>
<dbReference type="InterPro" id="IPR001384">
    <property type="entry name" value="Peptidase_M35"/>
</dbReference>
<proteinExistence type="predicted"/>
<feature type="signal peptide" evidence="1">
    <location>
        <begin position="1"/>
        <end position="24"/>
    </location>
</feature>
<name>A0A0A1T9Q3_9HYPO</name>
<dbReference type="Gene3D" id="3.40.390.10">
    <property type="entry name" value="Collagenase (Catalytic Domain)"/>
    <property type="match status" value="1"/>
</dbReference>
<dbReference type="Proteomes" id="UP000039046">
    <property type="component" value="Unassembled WGS sequence"/>
</dbReference>
<dbReference type="AlphaFoldDB" id="A0A0A1T9Q3"/>
<evidence type="ECO:0000313" key="2">
    <source>
        <dbReference type="EMBL" id="CEJ91524.1"/>
    </source>
</evidence>
<keyword evidence="1" id="KW-0732">Signal</keyword>
<dbReference type="SUPFAM" id="SSF55486">
    <property type="entry name" value="Metalloproteases ('zincins'), catalytic domain"/>
    <property type="match status" value="1"/>
</dbReference>
<dbReference type="EMBL" id="CDHN01000004">
    <property type="protein sequence ID" value="CEJ91524.1"/>
    <property type="molecule type" value="Genomic_DNA"/>
</dbReference>
<dbReference type="GO" id="GO:0004222">
    <property type="term" value="F:metalloendopeptidase activity"/>
    <property type="evidence" value="ECO:0007669"/>
    <property type="project" value="InterPro"/>
</dbReference>
<gene>
    <name evidence="2" type="ORF">VHEMI07227</name>
</gene>
<evidence type="ECO:0000313" key="3">
    <source>
        <dbReference type="Proteomes" id="UP000039046"/>
    </source>
</evidence>
<reference evidence="2 3" key="1">
    <citation type="journal article" date="2015" name="Genome Announc.">
        <title>Draft Genome Sequence and Gene Annotation of the Entomopathogenic Fungus Verticillium hemipterigenum.</title>
        <authorList>
            <person name="Horn F."/>
            <person name="Habel A."/>
            <person name="Scharf D.H."/>
            <person name="Dworschak J."/>
            <person name="Brakhage A.A."/>
            <person name="Guthke R."/>
            <person name="Hertweck C."/>
            <person name="Linde J."/>
        </authorList>
    </citation>
    <scope>NUCLEOTIDE SEQUENCE [LARGE SCALE GENOMIC DNA]</scope>
</reference>
<accession>A0A0A1T9Q3</accession>
<dbReference type="HOGENOM" id="CLU_1373064_0_0_1"/>
<feature type="chain" id="PRO_5001989983" evidence="1">
    <location>
        <begin position="25"/>
        <end position="199"/>
    </location>
</feature>
<protein>
    <submittedName>
        <fullName evidence="2">Uncharacterized protein</fullName>
    </submittedName>
</protein>
<sequence>MGSSIFQTLISGLALWTSPVASLALSHDGRLASGACNEEAAFKRLLKNCHTVATQAERNVKSSHADQLEYGFGRGDEEARALIASRYRHIANDCAQAGPRTLALICEDTRNQCVEHALAITNDNTTHFEMIICPSFYTLLSDDEIKDCRIGTQTRQGPQLIELVATDPHGLNLTIGHDDRMQDAGNYMMWAHYYGLCDK</sequence>